<reference evidence="3 4" key="1">
    <citation type="submission" date="2017-11" db="EMBL/GenBank/DDBJ databases">
        <title>De novo assembly and phasing of dikaryotic genomes from two isolates of Puccinia coronata f. sp. avenae, the causal agent of oat crown rust.</title>
        <authorList>
            <person name="Miller M.E."/>
            <person name="Zhang Y."/>
            <person name="Omidvar V."/>
            <person name="Sperschneider J."/>
            <person name="Schwessinger B."/>
            <person name="Raley C."/>
            <person name="Palmer J.M."/>
            <person name="Garnica D."/>
            <person name="Upadhyaya N."/>
            <person name="Rathjen J."/>
            <person name="Taylor J.M."/>
            <person name="Park R.F."/>
            <person name="Dodds P.N."/>
            <person name="Hirsch C.D."/>
            <person name="Kianian S.F."/>
            <person name="Figueroa M."/>
        </authorList>
    </citation>
    <scope>NUCLEOTIDE SEQUENCE [LARGE SCALE GENOMIC DNA]</scope>
    <source>
        <strain evidence="3">12SD80</strain>
    </source>
</reference>
<dbReference type="AlphaFoldDB" id="A0A2N5SWN4"/>
<feature type="region of interest" description="Disordered" evidence="1">
    <location>
        <begin position="88"/>
        <end position="110"/>
    </location>
</feature>
<dbReference type="EMBL" id="PGCI01000747">
    <property type="protein sequence ID" value="PLW17648.1"/>
    <property type="molecule type" value="Genomic_DNA"/>
</dbReference>
<name>A0A2N5SWN4_9BASI</name>
<evidence type="ECO:0000313" key="3">
    <source>
        <dbReference type="EMBL" id="PLW17648.1"/>
    </source>
</evidence>
<organism evidence="3 4">
    <name type="scientific">Puccinia coronata f. sp. avenae</name>
    <dbReference type="NCBI Taxonomy" id="200324"/>
    <lineage>
        <taxon>Eukaryota</taxon>
        <taxon>Fungi</taxon>
        <taxon>Dikarya</taxon>
        <taxon>Basidiomycota</taxon>
        <taxon>Pucciniomycotina</taxon>
        <taxon>Pucciniomycetes</taxon>
        <taxon>Pucciniales</taxon>
        <taxon>Pucciniaceae</taxon>
        <taxon>Puccinia</taxon>
    </lineage>
</organism>
<evidence type="ECO:0000256" key="2">
    <source>
        <dbReference type="SAM" id="SignalP"/>
    </source>
</evidence>
<protein>
    <submittedName>
        <fullName evidence="3">Uncharacterized protein</fullName>
    </submittedName>
</protein>
<dbReference type="Proteomes" id="UP000235392">
    <property type="component" value="Unassembled WGS sequence"/>
</dbReference>
<evidence type="ECO:0000313" key="4">
    <source>
        <dbReference type="Proteomes" id="UP000235392"/>
    </source>
</evidence>
<sequence length="110" mass="12039">MRTTIAIVGLLAPTVWATQPDPRIVGEIYTKSFPDHRGVYHELSCTNQRHYQPFHVDAKCEEQNCHQPITNAVYYDIRLPAETNSPGFWTSATPAPGSSLVGAGAGAQKS</sequence>
<proteinExistence type="predicted"/>
<accession>A0A2N5SWN4</accession>
<comment type="caution">
    <text evidence="3">The sequence shown here is derived from an EMBL/GenBank/DDBJ whole genome shotgun (WGS) entry which is preliminary data.</text>
</comment>
<evidence type="ECO:0000256" key="1">
    <source>
        <dbReference type="SAM" id="MobiDB-lite"/>
    </source>
</evidence>
<keyword evidence="2" id="KW-0732">Signal</keyword>
<feature type="chain" id="PRO_5014989077" evidence="2">
    <location>
        <begin position="18"/>
        <end position="110"/>
    </location>
</feature>
<feature type="signal peptide" evidence="2">
    <location>
        <begin position="1"/>
        <end position="17"/>
    </location>
</feature>
<gene>
    <name evidence="3" type="ORF">PCASD_15732</name>
</gene>